<evidence type="ECO:0000313" key="1">
    <source>
        <dbReference type="EMBL" id="ARZ72187.1"/>
    </source>
</evidence>
<protein>
    <submittedName>
        <fullName evidence="1">Uncharacterized protein</fullName>
    </submittedName>
</protein>
<gene>
    <name evidence="1" type="ORF">SMD11_6611</name>
</gene>
<dbReference type="KEGG" id="salj:SMD11_6611"/>
<dbReference type="AlphaFoldDB" id="A0A1Z2LD03"/>
<reference evidence="1 2" key="1">
    <citation type="submission" date="2017-06" db="EMBL/GenBank/DDBJ databases">
        <title>Streptomyces albireticuli Genome sequencing and assembly.</title>
        <authorList>
            <person name="Wang Y."/>
            <person name="Du B."/>
            <person name="Ding Y."/>
            <person name="Liu H."/>
            <person name="Hou Q."/>
            <person name="Liu K."/>
            <person name="Yao L."/>
            <person name="Wang C."/>
        </authorList>
    </citation>
    <scope>NUCLEOTIDE SEQUENCE [LARGE SCALE GENOMIC DNA]</scope>
    <source>
        <strain evidence="1 2">MDJK11</strain>
    </source>
</reference>
<evidence type="ECO:0000313" key="2">
    <source>
        <dbReference type="Proteomes" id="UP000195755"/>
    </source>
</evidence>
<proteinExistence type="predicted"/>
<sequence length="29" mass="3159">MVATLLCLMGVADNTAPLRHKRAVAPRRP</sequence>
<name>A0A1Z2LD03_9ACTN</name>
<accession>A0A1Z2LD03</accession>
<dbReference type="EMBL" id="CP021744">
    <property type="protein sequence ID" value="ARZ72187.1"/>
    <property type="molecule type" value="Genomic_DNA"/>
</dbReference>
<dbReference type="Proteomes" id="UP000195755">
    <property type="component" value="Chromosome"/>
</dbReference>
<organism evidence="1 2">
    <name type="scientific">Streptomyces albireticuli</name>
    <dbReference type="NCBI Taxonomy" id="1940"/>
    <lineage>
        <taxon>Bacteria</taxon>
        <taxon>Bacillati</taxon>
        <taxon>Actinomycetota</taxon>
        <taxon>Actinomycetes</taxon>
        <taxon>Kitasatosporales</taxon>
        <taxon>Streptomycetaceae</taxon>
        <taxon>Streptomyces</taxon>
    </lineage>
</organism>